<feature type="transmembrane region" description="Helical" evidence="5">
    <location>
        <begin position="358"/>
        <end position="381"/>
    </location>
</feature>
<feature type="transmembrane region" description="Helical" evidence="5">
    <location>
        <begin position="174"/>
        <end position="193"/>
    </location>
</feature>
<reference evidence="7 8" key="1">
    <citation type="submission" date="2020-06" db="EMBL/GenBank/DDBJ databases">
        <authorList>
            <consortium name="Wellcome Sanger Institute Data Sharing"/>
        </authorList>
    </citation>
    <scope>NUCLEOTIDE SEQUENCE [LARGE SCALE GENOMIC DNA]</scope>
</reference>
<dbReference type="InterPro" id="IPR013057">
    <property type="entry name" value="AA_transpt_TM"/>
</dbReference>
<feature type="transmembrane region" description="Helical" evidence="5">
    <location>
        <begin position="94"/>
        <end position="115"/>
    </location>
</feature>
<dbReference type="Proteomes" id="UP000694580">
    <property type="component" value="Chromosome 17"/>
</dbReference>
<keyword evidence="2 5" id="KW-0812">Transmembrane</keyword>
<comment type="subcellular location">
    <subcellularLocation>
        <location evidence="1">Membrane</location>
        <topology evidence="1">Multi-pass membrane protein</topology>
    </subcellularLocation>
</comment>
<protein>
    <recommendedName>
        <fullName evidence="6">Amino acid transporter transmembrane domain-containing protein</fullName>
    </recommendedName>
</protein>
<accession>A0AAY4EYH3</accession>
<keyword evidence="4 5" id="KW-0472">Membrane</keyword>
<dbReference type="RefSeq" id="XP_028814686.1">
    <property type="nucleotide sequence ID" value="XM_028958853.1"/>
</dbReference>
<evidence type="ECO:0000256" key="5">
    <source>
        <dbReference type="SAM" id="Phobius"/>
    </source>
</evidence>
<evidence type="ECO:0000256" key="4">
    <source>
        <dbReference type="ARBA" id="ARBA00023136"/>
    </source>
</evidence>
<feature type="transmembrane region" description="Helical" evidence="5">
    <location>
        <begin position="145"/>
        <end position="162"/>
    </location>
</feature>
<dbReference type="PANTHER" id="PTHR22950:SF226">
    <property type="entry name" value="SODIUM-COUPLED NEUTRAL AMINO ACID TRANSPORTER 8-RELATED"/>
    <property type="match status" value="1"/>
</dbReference>
<gene>
    <name evidence="7" type="primary">slc38a8a</name>
</gene>
<dbReference type="PANTHER" id="PTHR22950">
    <property type="entry name" value="AMINO ACID TRANSPORTER"/>
    <property type="match status" value="1"/>
</dbReference>
<dbReference type="Pfam" id="PF01490">
    <property type="entry name" value="Aa_trans"/>
    <property type="match status" value="1"/>
</dbReference>
<feature type="transmembrane region" description="Helical" evidence="5">
    <location>
        <begin position="334"/>
        <end position="352"/>
    </location>
</feature>
<evidence type="ECO:0000259" key="6">
    <source>
        <dbReference type="Pfam" id="PF01490"/>
    </source>
</evidence>
<sequence length="425" mass="46901">MDVLSLDADPAGRGLGTVGAMAILMKTALGAGLLNLPWAFGTSGGIRNALTVEMVSVVFLIGGLVMLGYAFTLSGKSTYQAVVRDVCGPHIGKFCEICYVLNLFMISISFLVVVADQLQKLCASLYILIYGLPESEMPYHWYTDQRFILFLVCLFIIFPLSFPKDIEFLKYTSVLGTLAASYLFVAVIVKYYIMEDRKSSIAPIYSSGVSSWASVFSVFPTICFAFQVHESTIAVFSNMENKKLSHLVFISVVSMFICLVFYSITGTYGYLTFGKDVAPDILMSYAGDDKVMIVARLLFGISIISTFPILVLLARTVIEQHELQHRGTEITKTYMAVTVVWNVFAYLIAIFVPDISKVFSATGGISAFFIFIFPGLCLIFSVQSEQMSPKLRVLLTVWAVITLLCGSFIFGQAMSISILQLIKKI</sequence>
<name>A0AAY4EYH3_9TELE</name>
<dbReference type="Ensembl" id="ENSDCDT00010072853.1">
    <property type="protein sequence ID" value="ENSDCDP00010062069.1"/>
    <property type="gene ID" value="ENSDCDG00010034153.1"/>
</dbReference>
<evidence type="ECO:0000313" key="7">
    <source>
        <dbReference type="Ensembl" id="ENSDCDP00010062069.1"/>
    </source>
</evidence>
<reference evidence="7" key="2">
    <citation type="submission" date="2025-08" db="UniProtKB">
        <authorList>
            <consortium name="Ensembl"/>
        </authorList>
    </citation>
    <scope>IDENTIFICATION</scope>
</reference>
<evidence type="ECO:0000313" key="8">
    <source>
        <dbReference type="Proteomes" id="UP000694580"/>
    </source>
</evidence>
<dbReference type="GeneID" id="114767252"/>
<feature type="transmembrane region" description="Helical" evidence="5">
    <location>
        <begin position="247"/>
        <end position="271"/>
    </location>
</feature>
<proteinExistence type="predicted"/>
<dbReference type="GO" id="GO:0016020">
    <property type="term" value="C:membrane"/>
    <property type="evidence" value="ECO:0007669"/>
    <property type="project" value="UniProtKB-SubCell"/>
</dbReference>
<dbReference type="AlphaFoldDB" id="A0AAY4EYH3"/>
<evidence type="ECO:0000256" key="1">
    <source>
        <dbReference type="ARBA" id="ARBA00004141"/>
    </source>
</evidence>
<keyword evidence="3 5" id="KW-1133">Transmembrane helix</keyword>
<reference evidence="7" key="3">
    <citation type="submission" date="2025-09" db="UniProtKB">
        <authorList>
            <consortium name="Ensembl"/>
        </authorList>
    </citation>
    <scope>IDENTIFICATION</scope>
</reference>
<dbReference type="GeneTree" id="ENSGT00940000157764"/>
<dbReference type="GO" id="GO:0015179">
    <property type="term" value="F:L-amino acid transmembrane transporter activity"/>
    <property type="evidence" value="ECO:0007669"/>
    <property type="project" value="TreeGrafter"/>
</dbReference>
<feature type="transmembrane region" description="Helical" evidence="5">
    <location>
        <begin position="12"/>
        <end position="34"/>
    </location>
</feature>
<organism evidence="7 8">
    <name type="scientific">Denticeps clupeoides</name>
    <name type="common">denticle herring</name>
    <dbReference type="NCBI Taxonomy" id="299321"/>
    <lineage>
        <taxon>Eukaryota</taxon>
        <taxon>Metazoa</taxon>
        <taxon>Chordata</taxon>
        <taxon>Craniata</taxon>
        <taxon>Vertebrata</taxon>
        <taxon>Euteleostomi</taxon>
        <taxon>Actinopterygii</taxon>
        <taxon>Neopterygii</taxon>
        <taxon>Teleostei</taxon>
        <taxon>Clupei</taxon>
        <taxon>Clupeiformes</taxon>
        <taxon>Denticipitoidei</taxon>
        <taxon>Denticipitidae</taxon>
        <taxon>Denticeps</taxon>
    </lineage>
</organism>
<feature type="transmembrane region" description="Helical" evidence="5">
    <location>
        <begin position="205"/>
        <end position="226"/>
    </location>
</feature>
<feature type="domain" description="Amino acid transporter transmembrane" evidence="6">
    <location>
        <begin position="17"/>
        <end position="408"/>
    </location>
</feature>
<evidence type="ECO:0000256" key="3">
    <source>
        <dbReference type="ARBA" id="ARBA00022989"/>
    </source>
</evidence>
<feature type="transmembrane region" description="Helical" evidence="5">
    <location>
        <begin position="291"/>
        <end position="313"/>
    </location>
</feature>
<feature type="transmembrane region" description="Helical" evidence="5">
    <location>
        <begin position="54"/>
        <end position="73"/>
    </location>
</feature>
<feature type="transmembrane region" description="Helical" evidence="5">
    <location>
        <begin position="393"/>
        <end position="422"/>
    </location>
</feature>
<evidence type="ECO:0000256" key="2">
    <source>
        <dbReference type="ARBA" id="ARBA00022692"/>
    </source>
</evidence>
<keyword evidence="8" id="KW-1185">Reference proteome</keyword>